<comment type="catalytic activity">
    <reaction evidence="1">
        <text>ATP + protein L-histidine = ADP + protein N-phospho-L-histidine.</text>
        <dbReference type="EC" id="2.7.13.3"/>
    </reaction>
</comment>
<evidence type="ECO:0000256" key="5">
    <source>
        <dbReference type="ARBA" id="ARBA00022679"/>
    </source>
</evidence>
<comment type="subcellular location">
    <subcellularLocation>
        <location evidence="2">Cell membrane</location>
    </subcellularLocation>
</comment>
<dbReference type="RefSeq" id="WP_313273526.1">
    <property type="nucleotide sequence ID" value="NZ_JASXSX010000001.1"/>
</dbReference>
<evidence type="ECO:0000256" key="3">
    <source>
        <dbReference type="ARBA" id="ARBA00012438"/>
    </source>
</evidence>
<dbReference type="PANTHER" id="PTHR43711:SF28">
    <property type="entry name" value="SENSOR HISTIDINE KINASE YXDK"/>
    <property type="match status" value="1"/>
</dbReference>
<dbReference type="InterPro" id="IPR005467">
    <property type="entry name" value="His_kinase_dom"/>
</dbReference>
<dbReference type="InterPro" id="IPR003661">
    <property type="entry name" value="HisK_dim/P_dom"/>
</dbReference>
<comment type="caution">
    <text evidence="9">The sequence shown here is derived from an EMBL/GenBank/DDBJ whole genome shotgun (WGS) entry which is preliminary data.</text>
</comment>
<evidence type="ECO:0000256" key="1">
    <source>
        <dbReference type="ARBA" id="ARBA00000085"/>
    </source>
</evidence>
<dbReference type="SMART" id="SM00388">
    <property type="entry name" value="HisKA"/>
    <property type="match status" value="1"/>
</dbReference>
<evidence type="ECO:0000259" key="8">
    <source>
        <dbReference type="PROSITE" id="PS50109"/>
    </source>
</evidence>
<proteinExistence type="predicted"/>
<dbReference type="InterPro" id="IPR050736">
    <property type="entry name" value="Sensor_HK_Regulatory"/>
</dbReference>
<dbReference type="GO" id="GO:0016301">
    <property type="term" value="F:kinase activity"/>
    <property type="evidence" value="ECO:0007669"/>
    <property type="project" value="UniProtKB-KW"/>
</dbReference>
<name>A0ABU3IBF5_9ACTO</name>
<feature type="domain" description="Histidine kinase" evidence="8">
    <location>
        <begin position="60"/>
        <end position="294"/>
    </location>
</feature>
<dbReference type="InterPro" id="IPR036890">
    <property type="entry name" value="HATPase_C_sf"/>
</dbReference>
<keyword evidence="7" id="KW-0902">Two-component regulatory system</keyword>
<sequence length="303" mass="33596">MVTNVLLVVTGFILGAACTLGVNRLLSSIIASPTLPPNRRRIRILHHSKHVPAQLDNSQILTHEIRTPLALIQGSLELIASNSSNFSEKQRQLWHTIDDNVSRISAMAEDFLTNQRLQSKNFQIQTQPLDLRQLVRASANELRLITDTPIEVTDPGQALRIRADKALLRQLVLNLLNNAVRHSGGAPVTVRTYQSPTHAIIEVADQGAGMTPHERERIVAPFVRAAPITDASATSTTSSFTSSPQGTARYITRAGYGLGMSIVQLIVERHGGQLRIDTLTGRGTLMQILLPRNPMNRRRWWNR</sequence>
<dbReference type="EC" id="2.7.13.3" evidence="3"/>
<evidence type="ECO:0000256" key="6">
    <source>
        <dbReference type="ARBA" id="ARBA00022777"/>
    </source>
</evidence>
<dbReference type="PROSITE" id="PS50109">
    <property type="entry name" value="HIS_KIN"/>
    <property type="match status" value="1"/>
</dbReference>
<keyword evidence="10" id="KW-1185">Reference proteome</keyword>
<evidence type="ECO:0000256" key="7">
    <source>
        <dbReference type="ARBA" id="ARBA00023012"/>
    </source>
</evidence>
<evidence type="ECO:0000256" key="4">
    <source>
        <dbReference type="ARBA" id="ARBA00022553"/>
    </source>
</evidence>
<evidence type="ECO:0000313" key="10">
    <source>
        <dbReference type="Proteomes" id="UP001247542"/>
    </source>
</evidence>
<protein>
    <recommendedName>
        <fullName evidence="3">histidine kinase</fullName>
        <ecNumber evidence="3">2.7.13.3</ecNumber>
    </recommendedName>
</protein>
<organism evidence="9 10">
    <name type="scientific">Gleimia hominis</name>
    <dbReference type="NCBI Taxonomy" id="595468"/>
    <lineage>
        <taxon>Bacteria</taxon>
        <taxon>Bacillati</taxon>
        <taxon>Actinomycetota</taxon>
        <taxon>Actinomycetes</taxon>
        <taxon>Actinomycetales</taxon>
        <taxon>Actinomycetaceae</taxon>
        <taxon>Gleimia</taxon>
    </lineage>
</organism>
<dbReference type="Gene3D" id="1.10.287.130">
    <property type="match status" value="1"/>
</dbReference>
<dbReference type="Proteomes" id="UP001247542">
    <property type="component" value="Unassembled WGS sequence"/>
</dbReference>
<accession>A0ABU3IBF5</accession>
<dbReference type="PANTHER" id="PTHR43711">
    <property type="entry name" value="TWO-COMPONENT HISTIDINE KINASE"/>
    <property type="match status" value="1"/>
</dbReference>
<evidence type="ECO:0000256" key="2">
    <source>
        <dbReference type="ARBA" id="ARBA00004236"/>
    </source>
</evidence>
<dbReference type="SUPFAM" id="SSF55874">
    <property type="entry name" value="ATPase domain of HSP90 chaperone/DNA topoisomerase II/histidine kinase"/>
    <property type="match status" value="1"/>
</dbReference>
<dbReference type="SUPFAM" id="SSF47384">
    <property type="entry name" value="Homodimeric domain of signal transducing histidine kinase"/>
    <property type="match status" value="1"/>
</dbReference>
<dbReference type="InterPro" id="IPR003594">
    <property type="entry name" value="HATPase_dom"/>
</dbReference>
<dbReference type="Pfam" id="PF02518">
    <property type="entry name" value="HATPase_c"/>
    <property type="match status" value="1"/>
</dbReference>
<keyword evidence="4" id="KW-0597">Phosphoprotein</keyword>
<keyword evidence="5" id="KW-0808">Transferase</keyword>
<dbReference type="CDD" id="cd00075">
    <property type="entry name" value="HATPase"/>
    <property type="match status" value="1"/>
</dbReference>
<gene>
    <name evidence="9" type="ORF">QS713_06525</name>
</gene>
<dbReference type="Gene3D" id="3.30.565.10">
    <property type="entry name" value="Histidine kinase-like ATPase, C-terminal domain"/>
    <property type="match status" value="1"/>
</dbReference>
<dbReference type="CDD" id="cd00082">
    <property type="entry name" value="HisKA"/>
    <property type="match status" value="1"/>
</dbReference>
<dbReference type="InterPro" id="IPR004358">
    <property type="entry name" value="Sig_transdc_His_kin-like_C"/>
</dbReference>
<dbReference type="InterPro" id="IPR036097">
    <property type="entry name" value="HisK_dim/P_sf"/>
</dbReference>
<dbReference type="EMBL" id="JASXSX010000001">
    <property type="protein sequence ID" value="MDT3767712.1"/>
    <property type="molecule type" value="Genomic_DNA"/>
</dbReference>
<evidence type="ECO:0000313" key="9">
    <source>
        <dbReference type="EMBL" id="MDT3767712.1"/>
    </source>
</evidence>
<reference evidence="9 10" key="1">
    <citation type="submission" date="2023-06" db="EMBL/GenBank/DDBJ databases">
        <title>Draft genome sequence of Gleimia hominis type strain CCUG 57540T.</title>
        <authorList>
            <person name="Salva-Serra F."/>
            <person name="Cardew S."/>
            <person name="Jensie Markopoulos S."/>
            <person name="Ohlen M."/>
            <person name="Inganas E."/>
            <person name="Svensson-Stadler L."/>
            <person name="Moore E.R.B."/>
        </authorList>
    </citation>
    <scope>NUCLEOTIDE SEQUENCE [LARGE SCALE GENOMIC DNA]</scope>
    <source>
        <strain evidence="9 10">CCUG 57540</strain>
    </source>
</reference>
<dbReference type="PRINTS" id="PR00344">
    <property type="entry name" value="BCTRLSENSOR"/>
</dbReference>
<dbReference type="Pfam" id="PF00512">
    <property type="entry name" value="HisKA"/>
    <property type="match status" value="1"/>
</dbReference>
<dbReference type="SMART" id="SM00387">
    <property type="entry name" value="HATPase_c"/>
    <property type="match status" value="1"/>
</dbReference>
<keyword evidence="6 9" id="KW-0418">Kinase</keyword>